<protein>
    <submittedName>
        <fullName evidence="2">Uncharacterized protein</fullName>
    </submittedName>
</protein>
<dbReference type="OrthoDB" id="10330228at2759"/>
<sequence length="343" mass="40519">MFIYYSFLDNSPLIRSLPAEKRNFDIIKNIEFFKILKYPLEQNKNAIISSVEQYENKLNNFLKNKKNKIVKDNISVYCKNINYLIDIIVQRIIKFDGYEKIKWEEEIEEISKRVLMKNNWLYCERNFHNYNNRYVYVKKLMYDLCEDINYIMNDKKILKNNHCSKFIKRIKYRTDTLMKIYDSFIDDQIFHFDHDCTISNIMKKFKELKCVSNAEPTEAIPNNGDTILNPTETDVQGPREDEISDNVVPPTDEENLEALSVELDLNEDSHTEPKLDTTYAAASLAGISLFGTILYKVKYQYKNEILCTNNNVYDANLMNNFEYLQTGIPNDEYQVGYGSVTDY</sequence>
<name>A0A0J9SDH6_PLAVI</name>
<gene>
    <name evidence="2" type="ORF">PVIIG_04222</name>
</gene>
<feature type="compositionally biased region" description="Polar residues" evidence="1">
    <location>
        <begin position="223"/>
        <end position="234"/>
    </location>
</feature>
<evidence type="ECO:0000256" key="1">
    <source>
        <dbReference type="SAM" id="MobiDB-lite"/>
    </source>
</evidence>
<dbReference type="AlphaFoldDB" id="A0A0J9SDH6"/>
<proteinExistence type="predicted"/>
<dbReference type="Proteomes" id="UP000053562">
    <property type="component" value="Unassembled WGS sequence"/>
</dbReference>
<reference evidence="2 3" key="1">
    <citation type="submission" date="2011-08" db="EMBL/GenBank/DDBJ databases">
        <title>The Genome Sequence of Plasmodium vivax India VII.</title>
        <authorList>
            <consortium name="The Broad Institute Genome Sequencing Platform"/>
            <consortium name="The Broad Institute Genome Sequencing Center for Infectious Disease"/>
            <person name="Neafsey D."/>
            <person name="Carlton J."/>
            <person name="Barnwell J."/>
            <person name="Collins W."/>
            <person name="Escalante A."/>
            <person name="Mullikin J."/>
            <person name="Saul A."/>
            <person name="Guigo R."/>
            <person name="Camara F."/>
            <person name="Young S.K."/>
            <person name="Zeng Q."/>
            <person name="Gargeya S."/>
            <person name="Fitzgerald M."/>
            <person name="Haas B."/>
            <person name="Abouelleil A."/>
            <person name="Alvarado L."/>
            <person name="Arachchi H.M."/>
            <person name="Berlin A."/>
            <person name="Brown A."/>
            <person name="Chapman S.B."/>
            <person name="Chen Z."/>
            <person name="Dunbar C."/>
            <person name="Freedman E."/>
            <person name="Gearin G."/>
            <person name="Gellesch M."/>
            <person name="Goldberg J."/>
            <person name="Griggs A."/>
            <person name="Gujja S."/>
            <person name="Heiman D."/>
            <person name="Howarth C."/>
            <person name="Larson L."/>
            <person name="Lui A."/>
            <person name="MacDonald P.J.P."/>
            <person name="Montmayeur A."/>
            <person name="Murphy C."/>
            <person name="Neiman D."/>
            <person name="Pearson M."/>
            <person name="Priest M."/>
            <person name="Roberts A."/>
            <person name="Saif S."/>
            <person name="Shea T."/>
            <person name="Shenoy N."/>
            <person name="Sisk P."/>
            <person name="Stolte C."/>
            <person name="Sykes S."/>
            <person name="Wortman J."/>
            <person name="Nusbaum C."/>
            <person name="Birren B."/>
        </authorList>
    </citation>
    <scope>NUCLEOTIDE SEQUENCE [LARGE SCALE GENOMIC DNA]</scope>
    <source>
        <strain evidence="2 3">India VII</strain>
    </source>
</reference>
<dbReference type="EMBL" id="KQ234312">
    <property type="protein sequence ID" value="KMZ79967.1"/>
    <property type="molecule type" value="Genomic_DNA"/>
</dbReference>
<evidence type="ECO:0000313" key="3">
    <source>
        <dbReference type="Proteomes" id="UP000053562"/>
    </source>
</evidence>
<accession>A0A0J9SDH6</accession>
<organism evidence="2 3">
    <name type="scientific">Plasmodium vivax India VII</name>
    <dbReference type="NCBI Taxonomy" id="1077284"/>
    <lineage>
        <taxon>Eukaryota</taxon>
        <taxon>Sar</taxon>
        <taxon>Alveolata</taxon>
        <taxon>Apicomplexa</taxon>
        <taxon>Aconoidasida</taxon>
        <taxon>Haemosporida</taxon>
        <taxon>Plasmodiidae</taxon>
        <taxon>Plasmodium</taxon>
        <taxon>Plasmodium (Plasmodium)</taxon>
    </lineage>
</organism>
<evidence type="ECO:0000313" key="2">
    <source>
        <dbReference type="EMBL" id="KMZ79967.1"/>
    </source>
</evidence>
<feature type="region of interest" description="Disordered" evidence="1">
    <location>
        <begin position="221"/>
        <end position="241"/>
    </location>
</feature>